<feature type="short sequence motif" description="Interaction with polymerase core subunit RpoC" evidence="6">
    <location>
        <begin position="35"/>
        <end position="38"/>
    </location>
</feature>
<dbReference type="Gene3D" id="1.20.140.160">
    <property type="match status" value="1"/>
</dbReference>
<comment type="similarity">
    <text evidence="6">Belongs to the sigma-70 factor family. FliA subfamily.</text>
</comment>
<dbReference type="InterPro" id="IPR007624">
    <property type="entry name" value="RNA_pol_sigma70_r3"/>
</dbReference>
<dbReference type="PROSITE" id="PS00715">
    <property type="entry name" value="SIGMA70_1"/>
    <property type="match status" value="1"/>
</dbReference>
<evidence type="ECO:0000256" key="5">
    <source>
        <dbReference type="ARBA" id="ARBA00023163"/>
    </source>
</evidence>
<dbReference type="PANTHER" id="PTHR30385:SF7">
    <property type="entry name" value="RNA POLYMERASE SIGMA FACTOR FLIA"/>
    <property type="match status" value="1"/>
</dbReference>
<accession>A0A1M5Z3Y7</accession>
<proteinExistence type="inferred from homology"/>
<comment type="function">
    <text evidence="6">Sigma factors are initiation factors that promote the attachment of RNA polymerase to specific initiation sites and are then released. This sigma factor controls the expression of flagella-related genes.</text>
</comment>
<dbReference type="Pfam" id="PF04539">
    <property type="entry name" value="Sigma70_r3"/>
    <property type="match status" value="1"/>
</dbReference>
<keyword evidence="9" id="KW-1185">Reference proteome</keyword>
<evidence type="ECO:0000256" key="3">
    <source>
        <dbReference type="ARBA" id="ARBA00023082"/>
    </source>
</evidence>
<feature type="domain" description="RNA polymerase sigma-70" evidence="7">
    <location>
        <begin position="35"/>
        <end position="48"/>
    </location>
</feature>
<dbReference type="PIRSF" id="PIRSF000770">
    <property type="entry name" value="RNA_pol_sigma-SigE/K"/>
    <property type="match status" value="1"/>
</dbReference>
<dbReference type="GO" id="GO:0003899">
    <property type="term" value="F:DNA-directed RNA polymerase activity"/>
    <property type="evidence" value="ECO:0007669"/>
    <property type="project" value="InterPro"/>
</dbReference>
<dbReference type="STRING" id="658167.SAMN04488135_11253"/>
<evidence type="ECO:0000256" key="2">
    <source>
        <dbReference type="ARBA" id="ARBA00023015"/>
    </source>
</evidence>
<dbReference type="Proteomes" id="UP000184226">
    <property type="component" value="Unassembled WGS sequence"/>
</dbReference>
<evidence type="ECO:0000313" key="9">
    <source>
        <dbReference type="Proteomes" id="UP000184226"/>
    </source>
</evidence>
<keyword evidence="1 6" id="KW-0963">Cytoplasm</keyword>
<dbReference type="Gene3D" id="1.10.1740.10">
    <property type="match status" value="1"/>
</dbReference>
<keyword evidence="8" id="KW-0282">Flagellum</keyword>
<dbReference type="AlphaFoldDB" id="A0A1M5Z3Y7"/>
<dbReference type="PRINTS" id="PR00046">
    <property type="entry name" value="SIGMA70FCT"/>
</dbReference>
<dbReference type="InterPro" id="IPR000943">
    <property type="entry name" value="RNA_pol_sigma70"/>
</dbReference>
<dbReference type="GO" id="GO:0005737">
    <property type="term" value="C:cytoplasm"/>
    <property type="evidence" value="ECO:0007669"/>
    <property type="project" value="UniProtKB-SubCell"/>
</dbReference>
<dbReference type="InterPro" id="IPR012845">
    <property type="entry name" value="RNA_pol_sigma_FliA_WhiG"/>
</dbReference>
<dbReference type="InterPro" id="IPR007627">
    <property type="entry name" value="RNA_pol_sigma70_r2"/>
</dbReference>
<evidence type="ECO:0000256" key="1">
    <source>
        <dbReference type="ARBA" id="ARBA00022490"/>
    </source>
</evidence>
<dbReference type="InterPro" id="IPR014284">
    <property type="entry name" value="RNA_pol_sigma-70_dom"/>
</dbReference>
<feature type="DNA-binding region" description="H-T-H motif" evidence="6">
    <location>
        <begin position="209"/>
        <end position="228"/>
    </location>
</feature>
<dbReference type="OrthoDB" id="9799825at2"/>
<feature type="region of interest" description="Sigma-70 factor domain-2" evidence="6">
    <location>
        <begin position="8"/>
        <end position="80"/>
    </location>
</feature>
<name>A0A1M5Z3Y7_9BURK</name>
<dbReference type="Pfam" id="PF04545">
    <property type="entry name" value="Sigma70_r4"/>
    <property type="match status" value="1"/>
</dbReference>
<keyword evidence="5 6" id="KW-0804">Transcription</keyword>
<keyword evidence="8" id="KW-0966">Cell projection</keyword>
<dbReference type="NCBIfam" id="TIGR02937">
    <property type="entry name" value="sigma70-ECF"/>
    <property type="match status" value="1"/>
</dbReference>
<keyword evidence="8" id="KW-0969">Cilium</keyword>
<dbReference type="SUPFAM" id="SSF88659">
    <property type="entry name" value="Sigma3 and sigma4 domains of RNA polymerase sigma factors"/>
    <property type="match status" value="2"/>
</dbReference>
<dbReference type="NCBIfam" id="NF005413">
    <property type="entry name" value="PRK06986.1"/>
    <property type="match status" value="1"/>
</dbReference>
<dbReference type="PANTHER" id="PTHR30385">
    <property type="entry name" value="SIGMA FACTOR F FLAGELLAR"/>
    <property type="match status" value="1"/>
</dbReference>
<dbReference type="InterPro" id="IPR028617">
    <property type="entry name" value="Sigma70_FliA"/>
</dbReference>
<keyword evidence="3 6" id="KW-0731">Sigma factor</keyword>
<dbReference type="InterPro" id="IPR013325">
    <property type="entry name" value="RNA_pol_sigma_r2"/>
</dbReference>
<sequence length="256" mass="28669">MPSSEDRLVGQYAPMVRRLALQLIAKLPASVELDDLMQAGMMGLLDAVRRYQQTAEAQFETYAITRIRGAMLDELRSQDWLPRSVRSKTKSIEQAIHQLSHRLLRPATEAEIAEELGMPLAEYQDLLEEARGVQIIHYEDLTRGGDDAAHPLDRVHGQGAGNDEQGHWANPLNRLVSQGLRNALTLAIKALPEREQLLLSLQFEQDLNQKEIGAVMGITEGRVSQLRSQAVARIRAALAQDNWHENPGETEFQALL</sequence>
<evidence type="ECO:0000256" key="6">
    <source>
        <dbReference type="HAMAP-Rule" id="MF_00962"/>
    </source>
</evidence>
<dbReference type="InterPro" id="IPR007630">
    <property type="entry name" value="RNA_pol_sigma70_r4"/>
</dbReference>
<dbReference type="HAMAP" id="MF_00962">
    <property type="entry name" value="Sigma70_FliA"/>
    <property type="match status" value="1"/>
</dbReference>
<dbReference type="SUPFAM" id="SSF88946">
    <property type="entry name" value="Sigma2 domain of RNA polymerase sigma factors"/>
    <property type="match status" value="1"/>
</dbReference>
<evidence type="ECO:0000259" key="7">
    <source>
        <dbReference type="PROSITE" id="PS00715"/>
    </source>
</evidence>
<dbReference type="EMBL" id="FQXE01000012">
    <property type="protein sequence ID" value="SHI18919.1"/>
    <property type="molecule type" value="Genomic_DNA"/>
</dbReference>
<comment type="subcellular location">
    <subcellularLocation>
        <location evidence="6">Cytoplasm</location>
    </subcellularLocation>
</comment>
<evidence type="ECO:0000256" key="4">
    <source>
        <dbReference type="ARBA" id="ARBA00023125"/>
    </source>
</evidence>
<organism evidence="8 9">
    <name type="scientific">Pollutimonas bauzanensis</name>
    <dbReference type="NCBI Taxonomy" id="658167"/>
    <lineage>
        <taxon>Bacteria</taxon>
        <taxon>Pseudomonadati</taxon>
        <taxon>Pseudomonadota</taxon>
        <taxon>Betaproteobacteria</taxon>
        <taxon>Burkholderiales</taxon>
        <taxon>Alcaligenaceae</taxon>
        <taxon>Pollutimonas</taxon>
    </lineage>
</organism>
<dbReference type="GO" id="GO:0003677">
    <property type="term" value="F:DNA binding"/>
    <property type="evidence" value="ECO:0007669"/>
    <property type="project" value="UniProtKB-UniRule"/>
</dbReference>
<reference evidence="8 9" key="1">
    <citation type="submission" date="2016-11" db="EMBL/GenBank/DDBJ databases">
        <authorList>
            <person name="Jaros S."/>
            <person name="Januszkiewicz K."/>
            <person name="Wedrychowicz H."/>
        </authorList>
    </citation>
    <scope>NUCLEOTIDE SEQUENCE [LARGE SCALE GENOMIC DNA]</scope>
    <source>
        <strain evidence="8 9">CGMCC 1.10190</strain>
    </source>
</reference>
<dbReference type="GO" id="GO:0006352">
    <property type="term" value="P:DNA-templated transcription initiation"/>
    <property type="evidence" value="ECO:0007669"/>
    <property type="project" value="UniProtKB-UniRule"/>
</dbReference>
<feature type="region of interest" description="Sigma-70 factor domain-4" evidence="6">
    <location>
        <begin position="187"/>
        <end position="235"/>
    </location>
</feature>
<dbReference type="GO" id="GO:0016987">
    <property type="term" value="F:sigma factor activity"/>
    <property type="evidence" value="ECO:0007669"/>
    <property type="project" value="UniProtKB-UniRule"/>
</dbReference>
<keyword evidence="4 6" id="KW-0238">DNA-binding</keyword>
<evidence type="ECO:0000313" key="8">
    <source>
        <dbReference type="EMBL" id="SHI18919.1"/>
    </source>
</evidence>
<dbReference type="RefSeq" id="WP_073106293.1">
    <property type="nucleotide sequence ID" value="NZ_FQXE01000012.1"/>
</dbReference>
<dbReference type="CDD" id="cd06171">
    <property type="entry name" value="Sigma70_r4"/>
    <property type="match status" value="1"/>
</dbReference>
<dbReference type="NCBIfam" id="TIGR02479">
    <property type="entry name" value="FliA_WhiG"/>
    <property type="match status" value="1"/>
</dbReference>
<dbReference type="InterPro" id="IPR013324">
    <property type="entry name" value="RNA_pol_sigma_r3/r4-like"/>
</dbReference>
<gene>
    <name evidence="6" type="primary">fliA</name>
    <name evidence="8" type="ORF">SAMN04488135_11253</name>
</gene>
<comment type="caution">
    <text evidence="6">Lacks conserved residue(s) required for the propagation of feature annotation.</text>
</comment>
<keyword evidence="2 6" id="KW-0805">Transcription regulation</keyword>
<protein>
    <recommendedName>
        <fullName evidence="6">RNA polymerase sigma factor FliA</fullName>
    </recommendedName>
    <alternativeName>
        <fullName evidence="6">RNA polymerase sigma factor for flagellar operon</fullName>
    </alternativeName>
    <alternativeName>
        <fullName evidence="6">Sigma F</fullName>
    </alternativeName>
    <alternativeName>
        <fullName evidence="6">Sigma-28</fullName>
    </alternativeName>
</protein>
<dbReference type="Pfam" id="PF04542">
    <property type="entry name" value="Sigma70_r2"/>
    <property type="match status" value="1"/>
</dbReference>